<dbReference type="PANTHER" id="PTHR35567">
    <property type="entry name" value="MALATE DEHYDROGENASE (AFU_ORTHOLOGUE AFUA_2G13800)"/>
    <property type="match status" value="1"/>
</dbReference>
<dbReference type="OrthoDB" id="1859733at2759"/>
<proteinExistence type="predicted"/>
<evidence type="ECO:0008006" key="4">
    <source>
        <dbReference type="Google" id="ProtNLM"/>
    </source>
</evidence>
<dbReference type="Proteomes" id="UP000076881">
    <property type="component" value="Unassembled WGS sequence"/>
</dbReference>
<comment type="caution">
    <text evidence="2">The sequence shown here is derived from an EMBL/GenBank/DDBJ whole genome shotgun (WGS) entry which is preliminary data.</text>
</comment>
<evidence type="ECO:0000256" key="1">
    <source>
        <dbReference type="SAM" id="SignalP"/>
    </source>
</evidence>
<accession>A0A168H9S6</accession>
<protein>
    <recommendedName>
        <fullName evidence="4">Malate dehydrogenase</fullName>
    </recommendedName>
</protein>
<organism evidence="2 3">
    <name type="scientific">Akanthomyces lecanii RCEF 1005</name>
    <dbReference type="NCBI Taxonomy" id="1081108"/>
    <lineage>
        <taxon>Eukaryota</taxon>
        <taxon>Fungi</taxon>
        <taxon>Dikarya</taxon>
        <taxon>Ascomycota</taxon>
        <taxon>Pezizomycotina</taxon>
        <taxon>Sordariomycetes</taxon>
        <taxon>Hypocreomycetidae</taxon>
        <taxon>Hypocreales</taxon>
        <taxon>Cordycipitaceae</taxon>
        <taxon>Akanthomyces</taxon>
        <taxon>Cordyceps confragosa</taxon>
    </lineage>
</organism>
<keyword evidence="1" id="KW-0732">Signal</keyword>
<evidence type="ECO:0000313" key="3">
    <source>
        <dbReference type="Proteomes" id="UP000076881"/>
    </source>
</evidence>
<keyword evidence="3" id="KW-1185">Reference proteome</keyword>
<dbReference type="Pfam" id="PF11937">
    <property type="entry name" value="DUF3455"/>
    <property type="match status" value="1"/>
</dbReference>
<dbReference type="PANTHER" id="PTHR35567:SF1">
    <property type="entry name" value="CONSERVED FUNGAL PROTEIN (AFU_ORTHOLOGUE AFUA_1G14230)"/>
    <property type="match status" value="1"/>
</dbReference>
<name>A0A168H9S6_CORDF</name>
<dbReference type="InterPro" id="IPR021851">
    <property type="entry name" value="DUF3455"/>
</dbReference>
<feature type="chain" id="PRO_5007897579" description="Malate dehydrogenase" evidence="1">
    <location>
        <begin position="18"/>
        <end position="252"/>
    </location>
</feature>
<gene>
    <name evidence="2" type="ORF">LEL_04317</name>
</gene>
<dbReference type="AlphaFoldDB" id="A0A168H9S6"/>
<dbReference type="EMBL" id="AZHF01000003">
    <property type="protein sequence ID" value="OAA77494.1"/>
    <property type="molecule type" value="Genomic_DNA"/>
</dbReference>
<evidence type="ECO:0000313" key="2">
    <source>
        <dbReference type="EMBL" id="OAA77494.1"/>
    </source>
</evidence>
<reference evidence="2 3" key="1">
    <citation type="journal article" date="2016" name="Genome Biol. Evol.">
        <title>Divergent and convergent evolution of fungal pathogenicity.</title>
        <authorList>
            <person name="Shang Y."/>
            <person name="Xiao G."/>
            <person name="Zheng P."/>
            <person name="Cen K."/>
            <person name="Zhan S."/>
            <person name="Wang C."/>
        </authorList>
    </citation>
    <scope>NUCLEOTIDE SEQUENCE [LARGE SCALE GENOMIC DNA]</scope>
    <source>
        <strain evidence="2 3">RCEF 1005</strain>
    </source>
</reference>
<sequence>MRFSIFVASSLVATASAAPTWPDFQVNELGDPLGALTAVSQYFNLVAAKVSTVKALSGPPRCDLSKAIMPTLPGMPPPASGSKLRHVAVGRGTQNYSCDGSADSKPKAVGAVATLFNITCMAAMYPDVTTKVPGMAVHFNLDAANRLGPAMLPVSGHHYFTAAGVPFFDLGSEGQLPGAKNTSLSAPPGAAVGQKGEAAVAWLRLLATKDATNGLSEVFRVSTAGGSPPETCKDLDGPFQVEYSAEYWFWSK</sequence>
<feature type="signal peptide" evidence="1">
    <location>
        <begin position="1"/>
        <end position="17"/>
    </location>
</feature>